<evidence type="ECO:0000313" key="2">
    <source>
        <dbReference type="Proteomes" id="UP000792457"/>
    </source>
</evidence>
<proteinExistence type="predicted"/>
<protein>
    <submittedName>
        <fullName evidence="1">Uncharacterized protein</fullName>
    </submittedName>
</protein>
<dbReference type="AlphaFoldDB" id="A0A8K0P1C1"/>
<reference evidence="1" key="2">
    <citation type="submission" date="2017-10" db="EMBL/GenBank/DDBJ databases">
        <title>Ladona fulva Genome sequencing and assembly.</title>
        <authorList>
            <person name="Murali S."/>
            <person name="Richards S."/>
            <person name="Bandaranaike D."/>
            <person name="Bellair M."/>
            <person name="Blankenburg K."/>
            <person name="Chao H."/>
            <person name="Dinh H."/>
            <person name="Doddapaneni H."/>
            <person name="Dugan-Rocha S."/>
            <person name="Elkadiri S."/>
            <person name="Gnanaolivu R."/>
            <person name="Hernandez B."/>
            <person name="Skinner E."/>
            <person name="Javaid M."/>
            <person name="Lee S."/>
            <person name="Li M."/>
            <person name="Ming W."/>
            <person name="Munidasa M."/>
            <person name="Muniz J."/>
            <person name="Nguyen L."/>
            <person name="Hughes D."/>
            <person name="Osuji N."/>
            <person name="Pu L.-L."/>
            <person name="Puazo M."/>
            <person name="Qu C."/>
            <person name="Quiroz J."/>
            <person name="Raj R."/>
            <person name="Weissenberger G."/>
            <person name="Xin Y."/>
            <person name="Zou X."/>
            <person name="Han Y."/>
            <person name="Worley K."/>
            <person name="Muzny D."/>
            <person name="Gibbs R."/>
        </authorList>
    </citation>
    <scope>NUCLEOTIDE SEQUENCE</scope>
    <source>
        <strain evidence="1">Sampled in the wild</strain>
    </source>
</reference>
<dbReference type="Proteomes" id="UP000792457">
    <property type="component" value="Unassembled WGS sequence"/>
</dbReference>
<dbReference type="EMBL" id="KZ308594">
    <property type="protein sequence ID" value="KAG8232115.1"/>
    <property type="molecule type" value="Genomic_DNA"/>
</dbReference>
<reference evidence="1" key="1">
    <citation type="submission" date="2013-04" db="EMBL/GenBank/DDBJ databases">
        <authorList>
            <person name="Qu J."/>
            <person name="Murali S.C."/>
            <person name="Bandaranaike D."/>
            <person name="Bellair M."/>
            <person name="Blankenburg K."/>
            <person name="Chao H."/>
            <person name="Dinh H."/>
            <person name="Doddapaneni H."/>
            <person name="Downs B."/>
            <person name="Dugan-Rocha S."/>
            <person name="Elkadiri S."/>
            <person name="Gnanaolivu R.D."/>
            <person name="Hernandez B."/>
            <person name="Javaid M."/>
            <person name="Jayaseelan J.C."/>
            <person name="Lee S."/>
            <person name="Li M."/>
            <person name="Ming W."/>
            <person name="Munidasa M."/>
            <person name="Muniz J."/>
            <person name="Nguyen L."/>
            <person name="Ongeri F."/>
            <person name="Osuji N."/>
            <person name="Pu L.-L."/>
            <person name="Puazo M."/>
            <person name="Qu C."/>
            <person name="Quiroz J."/>
            <person name="Raj R."/>
            <person name="Weissenberger G."/>
            <person name="Xin Y."/>
            <person name="Zou X."/>
            <person name="Han Y."/>
            <person name="Richards S."/>
            <person name="Worley K."/>
            <person name="Muzny D."/>
            <person name="Gibbs R."/>
        </authorList>
    </citation>
    <scope>NUCLEOTIDE SEQUENCE</scope>
    <source>
        <strain evidence="1">Sampled in the wild</strain>
    </source>
</reference>
<comment type="caution">
    <text evidence="1">The sequence shown here is derived from an EMBL/GenBank/DDBJ whole genome shotgun (WGS) entry which is preliminary data.</text>
</comment>
<dbReference type="InterPro" id="IPR021897">
    <property type="entry name" value="FAP206"/>
</dbReference>
<sequence>MIFTIYGLNFKMRFMWLIISTMLHGISMPTLRIQGGKILDNLDSAFLEKMIGEGPDNRQGTLVGKESLKLDEIVCSFIDEENSQNFKDLPLELSGFCIWCLVQGDGALIPGNPKLGL</sequence>
<accession>A0A8K0P1C1</accession>
<dbReference type="OrthoDB" id="10251073at2759"/>
<dbReference type="Pfam" id="PF12018">
    <property type="entry name" value="FAP206"/>
    <property type="match status" value="1"/>
</dbReference>
<organism evidence="1 2">
    <name type="scientific">Ladona fulva</name>
    <name type="common">Scarce chaser dragonfly</name>
    <name type="synonym">Libellula fulva</name>
    <dbReference type="NCBI Taxonomy" id="123851"/>
    <lineage>
        <taxon>Eukaryota</taxon>
        <taxon>Metazoa</taxon>
        <taxon>Ecdysozoa</taxon>
        <taxon>Arthropoda</taxon>
        <taxon>Hexapoda</taxon>
        <taxon>Insecta</taxon>
        <taxon>Pterygota</taxon>
        <taxon>Palaeoptera</taxon>
        <taxon>Odonata</taxon>
        <taxon>Epiprocta</taxon>
        <taxon>Anisoptera</taxon>
        <taxon>Libelluloidea</taxon>
        <taxon>Libellulidae</taxon>
        <taxon>Ladona</taxon>
    </lineage>
</organism>
<evidence type="ECO:0000313" key="1">
    <source>
        <dbReference type="EMBL" id="KAG8232115.1"/>
    </source>
</evidence>
<gene>
    <name evidence="1" type="ORF">J437_LFUL011658</name>
</gene>
<keyword evidence="2" id="KW-1185">Reference proteome</keyword>
<name>A0A8K0P1C1_LADFU</name>